<dbReference type="PANTHER" id="PTHR10039">
    <property type="entry name" value="AMELOGENIN"/>
    <property type="match status" value="1"/>
</dbReference>
<dbReference type="AlphaFoldDB" id="A0A9W8JF32"/>
<organism evidence="3 4">
    <name type="scientific">Candolleomyces eurysporus</name>
    <dbReference type="NCBI Taxonomy" id="2828524"/>
    <lineage>
        <taxon>Eukaryota</taxon>
        <taxon>Fungi</taxon>
        <taxon>Dikarya</taxon>
        <taxon>Basidiomycota</taxon>
        <taxon>Agaricomycotina</taxon>
        <taxon>Agaricomycetes</taxon>
        <taxon>Agaricomycetidae</taxon>
        <taxon>Agaricales</taxon>
        <taxon>Agaricineae</taxon>
        <taxon>Psathyrellaceae</taxon>
        <taxon>Candolleomyces</taxon>
    </lineage>
</organism>
<keyword evidence="4" id="KW-1185">Reference proteome</keyword>
<keyword evidence="1" id="KW-0677">Repeat</keyword>
<evidence type="ECO:0000259" key="2">
    <source>
        <dbReference type="Pfam" id="PF24883"/>
    </source>
</evidence>
<dbReference type="Pfam" id="PF24883">
    <property type="entry name" value="NPHP3_N"/>
    <property type="match status" value="1"/>
</dbReference>
<name>A0A9W8JF32_9AGAR</name>
<reference evidence="3" key="1">
    <citation type="submission" date="2022-06" db="EMBL/GenBank/DDBJ databases">
        <title>Genome Sequence of Candolleomyces eurysporus.</title>
        <authorList>
            <person name="Buettner E."/>
        </authorList>
    </citation>
    <scope>NUCLEOTIDE SEQUENCE</scope>
    <source>
        <strain evidence="3">VTCC 930004</strain>
    </source>
</reference>
<dbReference type="EMBL" id="JANBPK010000740">
    <property type="protein sequence ID" value="KAJ2933525.1"/>
    <property type="molecule type" value="Genomic_DNA"/>
</dbReference>
<evidence type="ECO:0000313" key="3">
    <source>
        <dbReference type="EMBL" id="KAJ2933525.1"/>
    </source>
</evidence>
<evidence type="ECO:0000256" key="1">
    <source>
        <dbReference type="ARBA" id="ARBA00022737"/>
    </source>
</evidence>
<feature type="non-terminal residue" evidence="3">
    <location>
        <position position="1"/>
    </location>
</feature>
<dbReference type="Proteomes" id="UP001140091">
    <property type="component" value="Unassembled WGS sequence"/>
</dbReference>
<dbReference type="OrthoDB" id="4760524at2759"/>
<dbReference type="InterPro" id="IPR056884">
    <property type="entry name" value="NPHP3-like_N"/>
</dbReference>
<accession>A0A9W8JF32</accession>
<gene>
    <name evidence="3" type="ORF">H1R20_g3573</name>
</gene>
<comment type="caution">
    <text evidence="3">The sequence shown here is derived from an EMBL/GenBank/DDBJ whole genome shotgun (WGS) entry which is preliminary data.</text>
</comment>
<sequence length="320" mass="35988">MTKFATTLACQLAAAIPGAAPFIENAVKTEPGLLQSGLAAQLRRLVFEPFKAAAKRGHLLAATLLKGPFLVVIDGLDECEDRQDVATFIDEMLDFFKKNPLVPLRFLITSRVEQHIQSRLMNKQVRLENLINYSSHDDILTFLRTCFDTERLRNPIIKAFIESSGEWPVKADLDTLVDHIDGSFIFASALFRYIVDPVEELSTPMDRLPHTLNMNPGLDTLYAQTLSRSKDLPHFSDIISAIAMLFKPLPITGIAELLGIEPFEVIRVLVNLQAIIHIPGTDELPVTLCHTSLRDFLTDEHRSGPFVAPRSYHLHFRFFV</sequence>
<dbReference type="PANTHER" id="PTHR10039:SF14">
    <property type="entry name" value="NACHT DOMAIN-CONTAINING PROTEIN"/>
    <property type="match status" value="1"/>
</dbReference>
<feature type="domain" description="Nephrocystin 3-like N-terminal" evidence="2">
    <location>
        <begin position="3"/>
        <end position="111"/>
    </location>
</feature>
<protein>
    <recommendedName>
        <fullName evidence="2">Nephrocystin 3-like N-terminal domain-containing protein</fullName>
    </recommendedName>
</protein>
<proteinExistence type="predicted"/>
<evidence type="ECO:0000313" key="4">
    <source>
        <dbReference type="Proteomes" id="UP001140091"/>
    </source>
</evidence>